<feature type="transmembrane region" description="Helical" evidence="11">
    <location>
        <begin position="21"/>
        <end position="41"/>
    </location>
</feature>
<name>A0A1V4AXG4_9BACT</name>
<dbReference type="Gene3D" id="3.30.700.10">
    <property type="entry name" value="Glycoprotein, Type 4 Pilin"/>
    <property type="match status" value="1"/>
</dbReference>
<evidence type="ECO:0000259" key="12">
    <source>
        <dbReference type="Pfam" id="PF12019"/>
    </source>
</evidence>
<evidence type="ECO:0000313" key="13">
    <source>
        <dbReference type="EMBL" id="OOP57816.1"/>
    </source>
</evidence>
<dbReference type="NCBIfam" id="TIGR02532">
    <property type="entry name" value="IV_pilin_GFxxxE"/>
    <property type="match status" value="1"/>
</dbReference>
<gene>
    <name evidence="13" type="ORF">AYP45_01415</name>
</gene>
<evidence type="ECO:0000256" key="6">
    <source>
        <dbReference type="ARBA" id="ARBA00022692"/>
    </source>
</evidence>
<evidence type="ECO:0000256" key="2">
    <source>
        <dbReference type="ARBA" id="ARBA00021549"/>
    </source>
</evidence>
<dbReference type="Pfam" id="PF07963">
    <property type="entry name" value="N_methyl"/>
    <property type="match status" value="1"/>
</dbReference>
<comment type="similarity">
    <text evidence="9">Belongs to the GSP H family.</text>
</comment>
<dbReference type="AlphaFoldDB" id="A0A1V4AXG4"/>
<accession>A0A1V4AXG4</accession>
<evidence type="ECO:0000256" key="5">
    <source>
        <dbReference type="ARBA" id="ARBA00022519"/>
    </source>
</evidence>
<dbReference type="STRING" id="1004156.AYP45_01415"/>
<proteinExistence type="inferred from homology"/>
<dbReference type="InterPro" id="IPR045584">
    <property type="entry name" value="Pilin-like"/>
</dbReference>
<organism evidence="13 14">
    <name type="scientific">Candidatus Brocadia carolinensis</name>
    <dbReference type="NCBI Taxonomy" id="1004156"/>
    <lineage>
        <taxon>Bacteria</taxon>
        <taxon>Pseudomonadati</taxon>
        <taxon>Planctomycetota</taxon>
        <taxon>Candidatus Brocadiia</taxon>
        <taxon>Candidatus Brocadiales</taxon>
        <taxon>Candidatus Brocadiaceae</taxon>
        <taxon>Candidatus Brocadia</taxon>
    </lineage>
</organism>
<dbReference type="EMBL" id="AYTS01000013">
    <property type="protein sequence ID" value="OOP57816.1"/>
    <property type="molecule type" value="Genomic_DNA"/>
</dbReference>
<keyword evidence="4" id="KW-0488">Methylation</keyword>
<keyword evidence="8 11" id="KW-0472">Membrane</keyword>
<evidence type="ECO:0000256" key="8">
    <source>
        <dbReference type="ARBA" id="ARBA00023136"/>
    </source>
</evidence>
<reference evidence="13 14" key="1">
    <citation type="journal article" date="2017" name="Water Res.">
        <title>Discovery and metagenomic analysis of an anammox bacterial enrichment related to Candidatus "Brocadia caroliniensis" in a full-scale glycerol-fed nitritation-denitritation separate centrate treatment process.</title>
        <authorList>
            <person name="Park H."/>
            <person name="Brotto A.C."/>
            <person name="van Loosdrecht M.C."/>
            <person name="Chandran K."/>
        </authorList>
    </citation>
    <scope>NUCLEOTIDE SEQUENCE [LARGE SCALE GENOMIC DNA]</scope>
    <source>
        <strain evidence="13">26THWARD</strain>
    </source>
</reference>
<evidence type="ECO:0000313" key="14">
    <source>
        <dbReference type="Proteomes" id="UP000189681"/>
    </source>
</evidence>
<protein>
    <recommendedName>
        <fullName evidence="2">Type II secretion system protein H</fullName>
    </recommendedName>
    <alternativeName>
        <fullName evidence="10">General secretion pathway protein H</fullName>
    </alternativeName>
</protein>
<keyword evidence="7 11" id="KW-1133">Transmembrane helix</keyword>
<keyword evidence="3" id="KW-1003">Cell membrane</keyword>
<sequence>MKRNRHFGSYKQEGFSLIEMLVALFIIAILAGITIPVYIGMKPSIRLSGATRQIMGDLMWARMQAISQNNEFRIIYDNNHQYSILEDRDKNGAISTGESLITKDIHNKYYDVVYSSSNANDLIFYPRGNAANLTTVTLTNRSGIKSVSIAVTGRVKIE</sequence>
<evidence type="ECO:0000256" key="11">
    <source>
        <dbReference type="SAM" id="Phobius"/>
    </source>
</evidence>
<evidence type="ECO:0000256" key="1">
    <source>
        <dbReference type="ARBA" id="ARBA00004377"/>
    </source>
</evidence>
<comment type="subcellular location">
    <subcellularLocation>
        <location evidence="1">Cell inner membrane</location>
        <topology evidence="1">Single-pass membrane protein</topology>
    </subcellularLocation>
</comment>
<comment type="caution">
    <text evidence="13">The sequence shown here is derived from an EMBL/GenBank/DDBJ whole genome shotgun (WGS) entry which is preliminary data.</text>
</comment>
<dbReference type="Proteomes" id="UP000189681">
    <property type="component" value="Unassembled WGS sequence"/>
</dbReference>
<dbReference type="Pfam" id="PF12019">
    <property type="entry name" value="GspH"/>
    <property type="match status" value="1"/>
</dbReference>
<dbReference type="InterPro" id="IPR022346">
    <property type="entry name" value="T2SS_GspH"/>
</dbReference>
<feature type="domain" description="General secretion pathway GspH" evidence="12">
    <location>
        <begin position="50"/>
        <end position="152"/>
    </location>
</feature>
<evidence type="ECO:0000256" key="9">
    <source>
        <dbReference type="ARBA" id="ARBA00025772"/>
    </source>
</evidence>
<keyword evidence="6 11" id="KW-0812">Transmembrane</keyword>
<keyword evidence="5" id="KW-0997">Cell inner membrane</keyword>
<dbReference type="SUPFAM" id="SSF54523">
    <property type="entry name" value="Pili subunits"/>
    <property type="match status" value="1"/>
</dbReference>
<evidence type="ECO:0000256" key="4">
    <source>
        <dbReference type="ARBA" id="ARBA00022481"/>
    </source>
</evidence>
<dbReference type="GO" id="GO:0015627">
    <property type="term" value="C:type II protein secretion system complex"/>
    <property type="evidence" value="ECO:0007669"/>
    <property type="project" value="InterPro"/>
</dbReference>
<evidence type="ECO:0000256" key="10">
    <source>
        <dbReference type="ARBA" id="ARBA00030775"/>
    </source>
</evidence>
<dbReference type="PROSITE" id="PS00409">
    <property type="entry name" value="PROKAR_NTER_METHYL"/>
    <property type="match status" value="1"/>
</dbReference>
<dbReference type="GO" id="GO:0015628">
    <property type="term" value="P:protein secretion by the type II secretion system"/>
    <property type="evidence" value="ECO:0007669"/>
    <property type="project" value="InterPro"/>
</dbReference>
<evidence type="ECO:0000256" key="7">
    <source>
        <dbReference type="ARBA" id="ARBA00022989"/>
    </source>
</evidence>
<evidence type="ECO:0000256" key="3">
    <source>
        <dbReference type="ARBA" id="ARBA00022475"/>
    </source>
</evidence>
<dbReference type="GO" id="GO:0005886">
    <property type="term" value="C:plasma membrane"/>
    <property type="evidence" value="ECO:0007669"/>
    <property type="project" value="UniProtKB-SubCell"/>
</dbReference>
<dbReference type="InterPro" id="IPR012902">
    <property type="entry name" value="N_methyl_site"/>
</dbReference>